<name>A0A6G0TLA6_APHGL</name>
<feature type="transmembrane region" description="Helical" evidence="1">
    <location>
        <begin position="556"/>
        <end position="576"/>
    </location>
</feature>
<proteinExistence type="predicted"/>
<keyword evidence="1" id="KW-0472">Membrane</keyword>
<keyword evidence="3" id="KW-1185">Reference proteome</keyword>
<dbReference type="Proteomes" id="UP000475862">
    <property type="component" value="Unassembled WGS sequence"/>
</dbReference>
<organism evidence="2 3">
    <name type="scientific">Aphis glycines</name>
    <name type="common">Soybean aphid</name>
    <dbReference type="NCBI Taxonomy" id="307491"/>
    <lineage>
        <taxon>Eukaryota</taxon>
        <taxon>Metazoa</taxon>
        <taxon>Ecdysozoa</taxon>
        <taxon>Arthropoda</taxon>
        <taxon>Hexapoda</taxon>
        <taxon>Insecta</taxon>
        <taxon>Pterygota</taxon>
        <taxon>Neoptera</taxon>
        <taxon>Paraneoptera</taxon>
        <taxon>Hemiptera</taxon>
        <taxon>Sternorrhyncha</taxon>
        <taxon>Aphidomorpha</taxon>
        <taxon>Aphidoidea</taxon>
        <taxon>Aphididae</taxon>
        <taxon>Aphidini</taxon>
        <taxon>Aphis</taxon>
        <taxon>Aphis</taxon>
    </lineage>
</organism>
<reference evidence="2 3" key="1">
    <citation type="submission" date="2019-08" db="EMBL/GenBank/DDBJ databases">
        <title>The genome of the soybean aphid Biotype 1, its phylome, world population structure and adaptation to the North American continent.</title>
        <authorList>
            <person name="Giordano R."/>
            <person name="Donthu R.K."/>
            <person name="Hernandez A.G."/>
            <person name="Wright C.L."/>
            <person name="Zimin A.V."/>
        </authorList>
    </citation>
    <scope>NUCLEOTIDE SEQUENCE [LARGE SCALE GENOMIC DNA]</scope>
    <source>
        <tissue evidence="2">Whole aphids</tissue>
    </source>
</reference>
<evidence type="ECO:0000313" key="2">
    <source>
        <dbReference type="EMBL" id="KAE9534757.1"/>
    </source>
</evidence>
<keyword evidence="1" id="KW-0812">Transmembrane</keyword>
<evidence type="ECO:0000256" key="1">
    <source>
        <dbReference type="SAM" id="Phobius"/>
    </source>
</evidence>
<dbReference type="EMBL" id="VYZN01000027">
    <property type="protein sequence ID" value="KAE9534757.1"/>
    <property type="molecule type" value="Genomic_DNA"/>
</dbReference>
<keyword evidence="1" id="KW-1133">Transmembrane helix</keyword>
<gene>
    <name evidence="2" type="ORF">AGLY_008049</name>
</gene>
<evidence type="ECO:0000313" key="3">
    <source>
        <dbReference type="Proteomes" id="UP000475862"/>
    </source>
</evidence>
<comment type="caution">
    <text evidence="2">The sequence shown here is derived from an EMBL/GenBank/DDBJ whole genome shotgun (WGS) entry which is preliminary data.</text>
</comment>
<dbReference type="AlphaFoldDB" id="A0A6G0TLA6"/>
<dbReference type="OrthoDB" id="6627140at2759"/>
<sequence length="590" mass="70329">MIQHWIVFCSSCKSERPVTTDQCFIVQPLTMLQTELCIQIFVMDRTYNPLLTYTIRFQKLTFKPNITGNYTIDKYKENEFVNGYVAINSSEIIDKLVVLFHRCNPEGVNCEYFQSWELTDLCPKLRDKNQLWSSWYGSFDPQPNCPVTKVNSYIRNGTIDFAKAVRWYPDCVNYQWKVIQKFYAGERYFGSYSFDLSFNPMLTYSVRYKKIDAKPNITIHHYSIDQYKDVQFINGKISINSKELINNVNAVFYRCDSDGINCEYFQTWKITDICPKLKDPNQLWSRWYSSFDPPMLCPLDKVHYKIKNATVDVGLGTLLYPQATDYQWKVVQNMYADDILVGSYSMHFNPMLTYTVRFQKFDVKPNFTDDYYSIDRYKDFNPMLTYTVRFKKFDVIATFYRCDLDGINCEYFQTWKLTDICPKLKDPNQLWSRWYSSFDPPMQCPINKVHYKVKNATVDIGALLLWYPQVTDYQWKVNAVFYRCDSDGINCEYFQTWKIKDICSKLKDPNLLWFRWYTSFDPPIRCPVQYKLKNATFDINPILLWYPQVTDYQWKLLIFIFIGVFVRNVMSIIILFKNIILLNIFSTIHY</sequence>
<accession>A0A6G0TLA6</accession>
<protein>
    <submittedName>
        <fullName evidence="2">Uncharacterized protein</fullName>
    </submittedName>
</protein>